<dbReference type="AlphaFoldDB" id="A0A2P5ACI8"/>
<accession>A0A2P5ACI8</accession>
<evidence type="ECO:0000313" key="2">
    <source>
        <dbReference type="Proteomes" id="UP000237105"/>
    </source>
</evidence>
<proteinExistence type="predicted"/>
<protein>
    <submittedName>
        <fullName evidence="1">Uncharacterized protein</fullName>
    </submittedName>
</protein>
<keyword evidence="2" id="KW-1185">Reference proteome</keyword>
<dbReference type="Proteomes" id="UP000237105">
    <property type="component" value="Unassembled WGS sequence"/>
</dbReference>
<gene>
    <name evidence="1" type="ORF">PanWU01x14_346000</name>
</gene>
<comment type="caution">
    <text evidence="1">The sequence shown here is derived from an EMBL/GenBank/DDBJ whole genome shotgun (WGS) entry which is preliminary data.</text>
</comment>
<organism evidence="1 2">
    <name type="scientific">Parasponia andersonii</name>
    <name type="common">Sponia andersonii</name>
    <dbReference type="NCBI Taxonomy" id="3476"/>
    <lineage>
        <taxon>Eukaryota</taxon>
        <taxon>Viridiplantae</taxon>
        <taxon>Streptophyta</taxon>
        <taxon>Embryophyta</taxon>
        <taxon>Tracheophyta</taxon>
        <taxon>Spermatophyta</taxon>
        <taxon>Magnoliopsida</taxon>
        <taxon>eudicotyledons</taxon>
        <taxon>Gunneridae</taxon>
        <taxon>Pentapetalae</taxon>
        <taxon>rosids</taxon>
        <taxon>fabids</taxon>
        <taxon>Rosales</taxon>
        <taxon>Cannabaceae</taxon>
        <taxon>Parasponia</taxon>
    </lineage>
</organism>
<dbReference type="EMBL" id="JXTB01000671">
    <property type="protein sequence ID" value="PON34247.1"/>
    <property type="molecule type" value="Genomic_DNA"/>
</dbReference>
<name>A0A2P5ACI8_PARAD</name>
<sequence>MKNREGESREKSASIRGFTILGVLPIPAKSVREDYLLVRLRYFLLKIKKVTIHPINQTAFDNRREVEKVVE</sequence>
<reference evidence="2" key="1">
    <citation type="submission" date="2016-06" db="EMBL/GenBank/DDBJ databases">
        <title>Parallel loss of symbiosis genes in relatives of nitrogen-fixing non-legume Parasponia.</title>
        <authorList>
            <person name="Van Velzen R."/>
            <person name="Holmer R."/>
            <person name="Bu F."/>
            <person name="Rutten L."/>
            <person name="Van Zeijl A."/>
            <person name="Liu W."/>
            <person name="Santuari L."/>
            <person name="Cao Q."/>
            <person name="Sharma T."/>
            <person name="Shen D."/>
            <person name="Roswanjaya Y."/>
            <person name="Wardhani T."/>
            <person name="Kalhor M.S."/>
            <person name="Jansen J."/>
            <person name="Van den Hoogen J."/>
            <person name="Gungor B."/>
            <person name="Hartog M."/>
            <person name="Hontelez J."/>
            <person name="Verver J."/>
            <person name="Yang W.-C."/>
            <person name="Schijlen E."/>
            <person name="Repin R."/>
            <person name="Schilthuizen M."/>
            <person name="Schranz E."/>
            <person name="Heidstra R."/>
            <person name="Miyata K."/>
            <person name="Fedorova E."/>
            <person name="Kohlen W."/>
            <person name="Bisseling T."/>
            <person name="Smit S."/>
            <person name="Geurts R."/>
        </authorList>
    </citation>
    <scope>NUCLEOTIDE SEQUENCE [LARGE SCALE GENOMIC DNA]</scope>
    <source>
        <strain evidence="2">cv. WU1-14</strain>
    </source>
</reference>
<evidence type="ECO:0000313" key="1">
    <source>
        <dbReference type="EMBL" id="PON34247.1"/>
    </source>
</evidence>